<dbReference type="GO" id="GO:0005829">
    <property type="term" value="C:cytosol"/>
    <property type="evidence" value="ECO:0007669"/>
    <property type="project" value="TreeGrafter"/>
</dbReference>
<evidence type="ECO:0000313" key="5">
    <source>
        <dbReference type="EMBL" id="KAB5596248.1"/>
    </source>
</evidence>
<dbReference type="GO" id="GO:0004331">
    <property type="term" value="F:fructose-2,6-bisphosphate 2-phosphatase activity"/>
    <property type="evidence" value="ECO:0007669"/>
    <property type="project" value="TreeGrafter"/>
</dbReference>
<feature type="binding site" evidence="3">
    <location>
        <position position="61"/>
    </location>
    <ligand>
        <name>substrate</name>
    </ligand>
</feature>
<dbReference type="GO" id="GO:0045820">
    <property type="term" value="P:negative regulation of glycolytic process"/>
    <property type="evidence" value="ECO:0007669"/>
    <property type="project" value="TreeGrafter"/>
</dbReference>
<evidence type="ECO:0000256" key="3">
    <source>
        <dbReference type="PIRSR" id="PIRSR613078-2"/>
    </source>
</evidence>
<dbReference type="InterPro" id="IPR001345">
    <property type="entry name" value="PG/BPGM_mutase_AS"/>
</dbReference>
<feature type="active site" description="Proton donor/acceptor" evidence="2">
    <location>
        <position position="86"/>
    </location>
</feature>
<dbReference type="EMBL" id="SSOP01000002">
    <property type="protein sequence ID" value="KAB5596248.1"/>
    <property type="molecule type" value="Genomic_DNA"/>
</dbReference>
<feature type="compositionally biased region" description="Acidic residues" evidence="4">
    <location>
        <begin position="401"/>
        <end position="421"/>
    </location>
</feature>
<dbReference type="CDD" id="cd07067">
    <property type="entry name" value="HP_PGM_like"/>
    <property type="match status" value="1"/>
</dbReference>
<dbReference type="PROSITE" id="PS00175">
    <property type="entry name" value="PG_MUTASE"/>
    <property type="match status" value="1"/>
</dbReference>
<feature type="compositionally biased region" description="Basic residues" evidence="4">
    <location>
        <begin position="375"/>
        <end position="387"/>
    </location>
</feature>
<organism evidence="5 6">
    <name type="scientific">Ceratobasidium theobromae</name>
    <dbReference type="NCBI Taxonomy" id="1582974"/>
    <lineage>
        <taxon>Eukaryota</taxon>
        <taxon>Fungi</taxon>
        <taxon>Dikarya</taxon>
        <taxon>Basidiomycota</taxon>
        <taxon>Agaricomycotina</taxon>
        <taxon>Agaricomycetes</taxon>
        <taxon>Cantharellales</taxon>
        <taxon>Ceratobasidiaceae</taxon>
        <taxon>Ceratobasidium</taxon>
    </lineage>
</organism>
<protein>
    <submittedName>
        <fullName evidence="5">Uncharacterized protein</fullName>
    </submittedName>
</protein>
<keyword evidence="6" id="KW-1185">Reference proteome</keyword>
<evidence type="ECO:0000256" key="2">
    <source>
        <dbReference type="PIRSR" id="PIRSR613078-1"/>
    </source>
</evidence>
<dbReference type="SMART" id="SM00855">
    <property type="entry name" value="PGAM"/>
    <property type="match status" value="1"/>
</dbReference>
<dbReference type="Pfam" id="PF00300">
    <property type="entry name" value="His_Phos_1"/>
    <property type="match status" value="1"/>
</dbReference>
<dbReference type="PANTHER" id="PTHR46517:SF1">
    <property type="entry name" value="FRUCTOSE-2,6-BISPHOSPHATASE TIGAR"/>
    <property type="match status" value="1"/>
</dbReference>
<feature type="binding site" evidence="3">
    <location>
        <begin position="11"/>
        <end position="18"/>
    </location>
    <ligand>
        <name>substrate</name>
    </ligand>
</feature>
<reference evidence="5 6" key="1">
    <citation type="journal article" date="2019" name="Fungal Biol. Biotechnol.">
        <title>Draft genome sequence of fastidious pathogen Ceratobasidium theobromae, which causes vascular-streak dieback in Theobroma cacao.</title>
        <authorList>
            <person name="Ali S.S."/>
            <person name="Asman A."/>
            <person name="Shao J."/>
            <person name="Firmansyah A.P."/>
            <person name="Susilo A.W."/>
            <person name="Rosmana A."/>
            <person name="McMahon P."/>
            <person name="Junaid M."/>
            <person name="Guest D."/>
            <person name="Kheng T.Y."/>
            <person name="Meinhardt L.W."/>
            <person name="Bailey B.A."/>
        </authorList>
    </citation>
    <scope>NUCLEOTIDE SEQUENCE [LARGE SCALE GENOMIC DNA]</scope>
    <source>
        <strain evidence="5 6">CT2</strain>
    </source>
</reference>
<dbReference type="GO" id="GO:0043456">
    <property type="term" value="P:regulation of pentose-phosphate shunt"/>
    <property type="evidence" value="ECO:0007669"/>
    <property type="project" value="TreeGrafter"/>
</dbReference>
<dbReference type="Gene3D" id="3.40.50.1240">
    <property type="entry name" value="Phosphoglycerate mutase-like"/>
    <property type="match status" value="1"/>
</dbReference>
<dbReference type="OrthoDB" id="5374757at2759"/>
<proteinExistence type="predicted"/>
<dbReference type="InterPro" id="IPR013078">
    <property type="entry name" value="His_Pase_superF_clade-1"/>
</dbReference>
<evidence type="ECO:0000256" key="1">
    <source>
        <dbReference type="ARBA" id="ARBA00022801"/>
    </source>
</evidence>
<dbReference type="Proteomes" id="UP000383932">
    <property type="component" value="Unassembled WGS sequence"/>
</dbReference>
<feature type="compositionally biased region" description="Acidic residues" evidence="4">
    <location>
        <begin position="632"/>
        <end position="650"/>
    </location>
</feature>
<keyword evidence="1" id="KW-0378">Hydrolase</keyword>
<feature type="active site" description="Tele-phosphohistidine intermediate" evidence="2">
    <location>
        <position position="12"/>
    </location>
</feature>
<comment type="caution">
    <text evidence="5">The sequence shown here is derived from an EMBL/GenBank/DDBJ whole genome shotgun (WGS) entry which is preliminary data.</text>
</comment>
<dbReference type="InterPro" id="IPR051695">
    <property type="entry name" value="Phosphoglycerate_Mutase"/>
</dbReference>
<name>A0A5N5QX33_9AGAM</name>
<dbReference type="SUPFAM" id="SSF53254">
    <property type="entry name" value="Phosphoglycerate mutase-like"/>
    <property type="match status" value="1"/>
</dbReference>
<feature type="region of interest" description="Disordered" evidence="4">
    <location>
        <begin position="554"/>
        <end position="650"/>
    </location>
</feature>
<dbReference type="PANTHER" id="PTHR46517">
    <property type="entry name" value="FRUCTOSE-2,6-BISPHOSPHATASE TIGAR"/>
    <property type="match status" value="1"/>
</dbReference>
<dbReference type="AlphaFoldDB" id="A0A5N5QX33"/>
<dbReference type="InterPro" id="IPR029033">
    <property type="entry name" value="His_PPase_superfam"/>
</dbReference>
<accession>A0A5N5QX33</accession>
<sequence length="650" mass="71663">MYRSLLVYMIRHGETDENRQGIIQGQMDTQLNDAGRNQAKLAGKALKGVHFVRAYSSDSSRAADTAQAIVAHHPKCELILDARIRERYMGSLSGTKAPAKRPLPPDVENTGSLNLRLHDFWDNVVIPLLSPSLEPPALASTSRVFSSEPADHVPTPQHIDSHLSEIPAILIVSHGATLSKLIRDVLLLDRGYTVACDISRRGIHNTSISVLRMDACIHQVSGEDLHPSVSGELLSFASLAHLFHKRKSIVTENADMLEQRNESHVDWMSRSVLKDIIEDLKPLIGPKLAKESYIGASGLSASEIKKAGQSVVEVHRGENYQFAYFLKAGESYDVLLKTRDFVAVTAQTDPFDSFEKSLTPEPSKQPKKRADAPNKKRKRAPKPRPKPKVSAAAKKQKRVEESDEEAEMPETWSDLDDEDQGSDNNQIELTPSGAAPTRRSARHKSVSQVQLVDEENNGSEPSGAKDSTTIIVKSEPDDTSAFANLLTIGADDEPTLVSQPQSPRLPIDHLVIEEEEKPKQELRLTYIGHIVPSRCICVIVEPWPVLPTPAQLASQVTKSRPKQSDPRASANAPPLFRPESDDEDDEGDIPMRRRSPNPGFDPDDEGGLRMFSQMINEIGEKRSGVATRGAMDEFEDDALYGDADEEGRGV</sequence>
<evidence type="ECO:0000313" key="6">
    <source>
        <dbReference type="Proteomes" id="UP000383932"/>
    </source>
</evidence>
<feature type="region of interest" description="Disordered" evidence="4">
    <location>
        <begin position="352"/>
        <end position="470"/>
    </location>
</feature>
<gene>
    <name evidence="5" type="ORF">CTheo_233</name>
</gene>
<evidence type="ECO:0000256" key="4">
    <source>
        <dbReference type="SAM" id="MobiDB-lite"/>
    </source>
</evidence>